<keyword evidence="1" id="KW-0472">Membrane</keyword>
<accession>A0A8B6ZXP1</accession>
<dbReference type="GO" id="GO:0071944">
    <property type="term" value="C:cell periphery"/>
    <property type="evidence" value="ECO:0007669"/>
    <property type="project" value="UniProtKB-ARBA"/>
</dbReference>
<feature type="non-terminal residue" evidence="4">
    <location>
        <position position="1"/>
    </location>
</feature>
<dbReference type="PANTHER" id="PTHR37999:SF2">
    <property type="entry name" value="MUCIN-17"/>
    <property type="match status" value="1"/>
</dbReference>
<proteinExistence type="predicted"/>
<keyword evidence="1" id="KW-0812">Transmembrane</keyword>
<dbReference type="InterPro" id="IPR036364">
    <property type="entry name" value="SEA_dom_sf"/>
</dbReference>
<protein>
    <submittedName>
        <fullName evidence="4">Mucin-12-like</fullName>
    </submittedName>
</protein>
<dbReference type="SUPFAM" id="SSF82671">
    <property type="entry name" value="SEA domain"/>
    <property type="match status" value="1"/>
</dbReference>
<evidence type="ECO:0000259" key="2">
    <source>
        <dbReference type="PROSITE" id="PS50024"/>
    </source>
</evidence>
<dbReference type="GeneID" id="103198151"/>
<dbReference type="AlphaFoldDB" id="A0A8B6ZXP1"/>
<dbReference type="SMART" id="SM00200">
    <property type="entry name" value="SEA"/>
    <property type="match status" value="1"/>
</dbReference>
<dbReference type="PANTHER" id="PTHR37999">
    <property type="entry name" value="MUCIN-17"/>
    <property type="match status" value="1"/>
</dbReference>
<evidence type="ECO:0000313" key="3">
    <source>
        <dbReference type="Proteomes" id="UP000694850"/>
    </source>
</evidence>
<sequence>CEFYPSTGYCENGATWDGKKCVCPQGFFGYQCESLLYVIPIEIPEKINATVEVLVKVTNRNFTGDLENTSSTEFQNFKKLFKDRMDKVYEELLAYRGVNVRKLLNGSIVVRHDVILQINYTLDFQDVLKDLIKTVKAKIVNETTKLQDPNKCQETSVLCYSEVDTDVNETPKLSFDPKEQCMRKAPKDFAQFYYVDELDNRLVCVTNCTAGTKTQLDCHQGTCQLQRSGPRCLCPTSNTHWHWGETCEWSTSKSLVYGSVGAVVAVLVVTVVVLAIFLGRYQKRLKRAVTLSPAIPECGGSESAELFSSVSLPPADRPHGISISRQEYNVSHDWQEEDVSGSFQNTGFWEDKNLKDRFGLDTTYSHFRPSLDNVDCTAELHMQKPKVVTSAQ</sequence>
<name>A0A8B6ZXP1_ORYAF</name>
<reference evidence="4" key="1">
    <citation type="submission" date="2025-08" db="UniProtKB">
        <authorList>
            <consortium name="RefSeq"/>
        </authorList>
    </citation>
    <scope>IDENTIFICATION</scope>
</reference>
<dbReference type="InterPro" id="IPR000082">
    <property type="entry name" value="SEA_dom"/>
</dbReference>
<feature type="transmembrane region" description="Helical" evidence="1">
    <location>
        <begin position="255"/>
        <end position="278"/>
    </location>
</feature>
<keyword evidence="3" id="KW-1185">Reference proteome</keyword>
<evidence type="ECO:0000313" key="4">
    <source>
        <dbReference type="RefSeq" id="XP_007940458.1"/>
    </source>
</evidence>
<dbReference type="PROSITE" id="PS50024">
    <property type="entry name" value="SEA"/>
    <property type="match status" value="1"/>
</dbReference>
<feature type="domain" description="SEA" evidence="2">
    <location>
        <begin position="47"/>
        <end position="172"/>
    </location>
</feature>
<dbReference type="PROSITE" id="PS00022">
    <property type="entry name" value="EGF_1"/>
    <property type="match status" value="1"/>
</dbReference>
<dbReference type="RefSeq" id="XP_007940458.1">
    <property type="nucleotide sequence ID" value="XM_007942267.1"/>
</dbReference>
<keyword evidence="1" id="KW-1133">Transmembrane helix</keyword>
<dbReference type="PROSITE" id="PS01186">
    <property type="entry name" value="EGF_2"/>
    <property type="match status" value="1"/>
</dbReference>
<dbReference type="OrthoDB" id="7493297at2759"/>
<dbReference type="InterPro" id="IPR053311">
    <property type="entry name" value="Mucosal_Integrity_Assoc"/>
</dbReference>
<dbReference type="Proteomes" id="UP000694850">
    <property type="component" value="Unplaced"/>
</dbReference>
<gene>
    <name evidence="4" type="primary">LOC103198151</name>
</gene>
<evidence type="ECO:0000256" key="1">
    <source>
        <dbReference type="SAM" id="Phobius"/>
    </source>
</evidence>
<dbReference type="InterPro" id="IPR000742">
    <property type="entry name" value="EGF"/>
</dbReference>
<dbReference type="Gene3D" id="3.30.70.960">
    <property type="entry name" value="SEA domain"/>
    <property type="match status" value="1"/>
</dbReference>
<dbReference type="Pfam" id="PF01390">
    <property type="entry name" value="SEA"/>
    <property type="match status" value="1"/>
</dbReference>
<organism evidence="3 4">
    <name type="scientific">Orycteropus afer afer</name>
    <dbReference type="NCBI Taxonomy" id="1230840"/>
    <lineage>
        <taxon>Eukaryota</taxon>
        <taxon>Metazoa</taxon>
        <taxon>Chordata</taxon>
        <taxon>Craniata</taxon>
        <taxon>Vertebrata</taxon>
        <taxon>Euteleostomi</taxon>
        <taxon>Mammalia</taxon>
        <taxon>Eutheria</taxon>
        <taxon>Afrotheria</taxon>
        <taxon>Tubulidentata</taxon>
        <taxon>Orycteropodidae</taxon>
        <taxon>Orycteropus</taxon>
    </lineage>
</organism>